<accession>A0ABV9KZ68</accession>
<organism evidence="2 3">
    <name type="scientific">Dysgonomonas termitidis</name>
    <dbReference type="NCBI Taxonomy" id="1516126"/>
    <lineage>
        <taxon>Bacteria</taxon>
        <taxon>Pseudomonadati</taxon>
        <taxon>Bacteroidota</taxon>
        <taxon>Bacteroidia</taxon>
        <taxon>Bacteroidales</taxon>
        <taxon>Dysgonomonadaceae</taxon>
        <taxon>Dysgonomonas</taxon>
    </lineage>
</organism>
<evidence type="ECO:0000313" key="2">
    <source>
        <dbReference type="EMBL" id="MFC4674976.1"/>
    </source>
</evidence>
<evidence type="ECO:0008006" key="4">
    <source>
        <dbReference type="Google" id="ProtNLM"/>
    </source>
</evidence>
<protein>
    <recommendedName>
        <fullName evidence="4">BIG2 domain-containing protein</fullName>
    </recommendedName>
</protein>
<sequence>MKSFKYIFYILLIVLGISSCKSGDDMPEFPTKYARITQKIITVKTEIENKVTIFPVFDSEETAKGKFIWSVDKPELVRLEPHTDNSLTLVGLVPGQTTLKIESEDGKLKYFSTLNVLKAFPFKSPIFIDFGDILSAAPFNNFKVSDMKLDKLKDMEDAVSDYSISIDGVFGTFDRNFPNTLGFPSEVSDDLFFNDGKDVASSRLVLSLNKNLKYSFIFFSTINDINTQNEYRVKGKGEEVVTYLNTAYNTSNVAVVRDITPDDSERITITLCPGPENTHWAKFYCINAMIILPENYELPFPLTFE</sequence>
<reference evidence="3" key="1">
    <citation type="journal article" date="2019" name="Int. J. Syst. Evol. Microbiol.">
        <title>The Global Catalogue of Microorganisms (GCM) 10K type strain sequencing project: providing services to taxonomists for standard genome sequencing and annotation.</title>
        <authorList>
            <consortium name="The Broad Institute Genomics Platform"/>
            <consortium name="The Broad Institute Genome Sequencing Center for Infectious Disease"/>
            <person name="Wu L."/>
            <person name="Ma J."/>
        </authorList>
    </citation>
    <scope>NUCLEOTIDE SEQUENCE [LARGE SCALE GENOMIC DNA]</scope>
    <source>
        <strain evidence="3">CCUG 66188</strain>
    </source>
</reference>
<dbReference type="EMBL" id="JBHSGN010000087">
    <property type="protein sequence ID" value="MFC4674976.1"/>
    <property type="molecule type" value="Genomic_DNA"/>
</dbReference>
<dbReference type="Proteomes" id="UP001596023">
    <property type="component" value="Unassembled WGS sequence"/>
</dbReference>
<evidence type="ECO:0000256" key="1">
    <source>
        <dbReference type="SAM" id="SignalP"/>
    </source>
</evidence>
<name>A0ABV9KZ68_9BACT</name>
<gene>
    <name evidence="2" type="ORF">ACFO6W_14835</name>
</gene>
<dbReference type="PROSITE" id="PS51257">
    <property type="entry name" value="PROKAR_LIPOPROTEIN"/>
    <property type="match status" value="1"/>
</dbReference>
<feature type="chain" id="PRO_5045927690" description="BIG2 domain-containing protein" evidence="1">
    <location>
        <begin position="24"/>
        <end position="305"/>
    </location>
</feature>
<feature type="signal peptide" evidence="1">
    <location>
        <begin position="1"/>
        <end position="23"/>
    </location>
</feature>
<evidence type="ECO:0000313" key="3">
    <source>
        <dbReference type="Proteomes" id="UP001596023"/>
    </source>
</evidence>
<dbReference type="RefSeq" id="WP_379997755.1">
    <property type="nucleotide sequence ID" value="NZ_JBHSGN010000087.1"/>
</dbReference>
<comment type="caution">
    <text evidence="2">The sequence shown here is derived from an EMBL/GenBank/DDBJ whole genome shotgun (WGS) entry which is preliminary data.</text>
</comment>
<proteinExistence type="predicted"/>
<keyword evidence="3" id="KW-1185">Reference proteome</keyword>
<keyword evidence="1" id="KW-0732">Signal</keyword>